<dbReference type="RefSeq" id="WP_085771958.1">
    <property type="nucleotide sequence ID" value="NZ_AP027149.1"/>
</dbReference>
<organism evidence="1 2">
    <name type="scientific">Methylocystis bryophila</name>
    <dbReference type="NCBI Taxonomy" id="655015"/>
    <lineage>
        <taxon>Bacteria</taxon>
        <taxon>Pseudomonadati</taxon>
        <taxon>Pseudomonadota</taxon>
        <taxon>Alphaproteobacteria</taxon>
        <taxon>Hyphomicrobiales</taxon>
        <taxon>Methylocystaceae</taxon>
        <taxon>Methylocystis</taxon>
    </lineage>
</organism>
<dbReference type="EMBL" id="CP019948">
    <property type="protein sequence ID" value="ARN81841.1"/>
    <property type="molecule type" value="Genomic_DNA"/>
</dbReference>
<gene>
    <name evidence="1" type="ORF">B1812_12960</name>
</gene>
<proteinExistence type="predicted"/>
<keyword evidence="2" id="KW-1185">Reference proteome</keyword>
<name>A0A1W6MW68_9HYPH</name>
<protein>
    <submittedName>
        <fullName evidence="1">Uncharacterized protein</fullName>
    </submittedName>
</protein>
<reference evidence="1 2" key="1">
    <citation type="submission" date="2017-02" db="EMBL/GenBank/DDBJ databases">
        <authorList>
            <person name="Peterson S.W."/>
        </authorList>
    </citation>
    <scope>NUCLEOTIDE SEQUENCE [LARGE SCALE GENOMIC DNA]</scope>
    <source>
        <strain evidence="1 2">S285</strain>
    </source>
</reference>
<dbReference type="AlphaFoldDB" id="A0A1W6MW68"/>
<evidence type="ECO:0000313" key="1">
    <source>
        <dbReference type="EMBL" id="ARN81841.1"/>
    </source>
</evidence>
<dbReference type="KEGG" id="mbry:B1812_12960"/>
<accession>A0A1W6MW68</accession>
<evidence type="ECO:0000313" key="2">
    <source>
        <dbReference type="Proteomes" id="UP000193978"/>
    </source>
</evidence>
<dbReference type="Proteomes" id="UP000193978">
    <property type="component" value="Chromosome"/>
</dbReference>
<dbReference type="STRING" id="655015.B1812_12960"/>
<sequence>MSDDDYKKIVKSEEAREAGYRAEIERLDRDLASGRAMSREDFASLAESIFEPGLELLERQDVVEKLARAAAEGPDALRAALKALASEMMKAVAQESDDEAQRGDEGE</sequence>